<dbReference type="AlphaFoldDB" id="A0A7C2M376"/>
<keyword evidence="1" id="KW-1133">Transmembrane helix</keyword>
<dbReference type="GO" id="GO:0015628">
    <property type="term" value="P:protein secretion by the type II secretion system"/>
    <property type="evidence" value="ECO:0007669"/>
    <property type="project" value="TreeGrafter"/>
</dbReference>
<evidence type="ECO:0000313" key="2">
    <source>
        <dbReference type="EMBL" id="HER39745.1"/>
    </source>
</evidence>
<dbReference type="InterPro" id="IPR010994">
    <property type="entry name" value="RuvA_2-like"/>
</dbReference>
<dbReference type="GO" id="GO:0015627">
    <property type="term" value="C:type II protein secretion system complex"/>
    <property type="evidence" value="ECO:0007669"/>
    <property type="project" value="TreeGrafter"/>
</dbReference>
<gene>
    <name evidence="2" type="ORF">ENO10_00820</name>
</gene>
<dbReference type="Pfam" id="PF12836">
    <property type="entry name" value="HHH_3"/>
    <property type="match status" value="2"/>
</dbReference>
<name>A0A7C2M376_9FLAO</name>
<dbReference type="PANTHER" id="PTHR21180:SF32">
    <property type="entry name" value="ENDONUCLEASE_EXONUCLEASE_PHOSPHATASE FAMILY DOMAIN-CONTAINING PROTEIN 1"/>
    <property type="match status" value="1"/>
</dbReference>
<dbReference type="SUPFAM" id="SSF47781">
    <property type="entry name" value="RuvA domain 2-like"/>
    <property type="match status" value="2"/>
</dbReference>
<evidence type="ECO:0000256" key="1">
    <source>
        <dbReference type="SAM" id="Phobius"/>
    </source>
</evidence>
<keyword evidence="1" id="KW-0812">Transmembrane</keyword>
<dbReference type="EMBL" id="DSEE01000059">
    <property type="protein sequence ID" value="HER39745.1"/>
    <property type="molecule type" value="Genomic_DNA"/>
</dbReference>
<dbReference type="PANTHER" id="PTHR21180">
    <property type="entry name" value="ENDONUCLEASE/EXONUCLEASE/PHOSPHATASE FAMILY DOMAIN-CONTAINING PROTEIN 1"/>
    <property type="match status" value="1"/>
</dbReference>
<protein>
    <submittedName>
        <fullName evidence="2">Helix-hairpin-helix domain-containing protein</fullName>
    </submittedName>
</protein>
<dbReference type="Proteomes" id="UP000885753">
    <property type="component" value="Unassembled WGS sequence"/>
</dbReference>
<dbReference type="InterPro" id="IPR051675">
    <property type="entry name" value="Endo/Exo/Phosphatase_dom_1"/>
</dbReference>
<keyword evidence="1" id="KW-0472">Membrane</keyword>
<dbReference type="Gene3D" id="1.10.150.280">
    <property type="entry name" value="AF1531-like domain"/>
    <property type="match status" value="2"/>
</dbReference>
<comment type="caution">
    <text evidence="2">The sequence shown here is derived from an EMBL/GenBank/DDBJ whole genome shotgun (WGS) entry which is preliminary data.</text>
</comment>
<accession>A0A7C2M376</accession>
<proteinExistence type="predicted"/>
<sequence>MKDFRSHFVFSRSQQNGIFLLVVLIVVLQLVYFFYPFSSEGSQHPEEEELVLELQREIDSLKAVAAAEKDSVKMAPFNPNFISDYKGYLLGMSPDEIDRLHAHREKELWVNSTEEFQQVTQVSDSLLRKISPYFKFPEWRRNSSGNRISSKTAFSAPREKQDLNSATAIELQKINGIGEKLSARIVNYRESIGGFRSEIQLQDVYGLSPEVIQRVNQQFEVRGEVEKRQDLNSIEIIPLSELPYFDYELARKVVSYRKSHSRFTSFEELANIQGFPVEKIDRIKLYLAID</sequence>
<organism evidence="2">
    <name type="scientific">Salinimicrobium catena</name>
    <dbReference type="NCBI Taxonomy" id="390640"/>
    <lineage>
        <taxon>Bacteria</taxon>
        <taxon>Pseudomonadati</taxon>
        <taxon>Bacteroidota</taxon>
        <taxon>Flavobacteriia</taxon>
        <taxon>Flavobacteriales</taxon>
        <taxon>Flavobacteriaceae</taxon>
        <taxon>Salinimicrobium</taxon>
    </lineage>
</organism>
<feature type="transmembrane region" description="Helical" evidence="1">
    <location>
        <begin position="16"/>
        <end position="35"/>
    </location>
</feature>
<reference evidence="2" key="1">
    <citation type="journal article" date="2020" name="mSystems">
        <title>Genome- and Community-Level Interaction Insights into Carbon Utilization and Element Cycling Functions of Hydrothermarchaeota in Hydrothermal Sediment.</title>
        <authorList>
            <person name="Zhou Z."/>
            <person name="Liu Y."/>
            <person name="Xu W."/>
            <person name="Pan J."/>
            <person name="Luo Z.H."/>
            <person name="Li M."/>
        </authorList>
    </citation>
    <scope>NUCLEOTIDE SEQUENCE [LARGE SCALE GENOMIC DNA]</scope>
    <source>
        <strain evidence="2">SpSt-1235</strain>
    </source>
</reference>